<dbReference type="STRING" id="1220589.CD32_20645"/>
<dbReference type="PANTHER" id="PTHR30385:SF4">
    <property type="entry name" value="RNA POLYMERASE SIGMA-E FACTOR"/>
    <property type="match status" value="1"/>
</dbReference>
<dbReference type="NCBIfam" id="TIGR02937">
    <property type="entry name" value="sigma70-ECF"/>
    <property type="match status" value="1"/>
</dbReference>
<keyword evidence="3" id="KW-0238">DNA-binding</keyword>
<dbReference type="InterPro" id="IPR007630">
    <property type="entry name" value="RNA_pol_sigma70_r4"/>
</dbReference>
<dbReference type="Gene3D" id="1.10.1740.10">
    <property type="match status" value="1"/>
</dbReference>
<name>A0A0A3IG07_9BACI</name>
<evidence type="ECO:0000256" key="1">
    <source>
        <dbReference type="ARBA" id="ARBA00023015"/>
    </source>
</evidence>
<dbReference type="PANTHER" id="PTHR30385">
    <property type="entry name" value="SIGMA FACTOR F FLAGELLAR"/>
    <property type="match status" value="1"/>
</dbReference>
<evidence type="ECO:0000313" key="8">
    <source>
        <dbReference type="Proteomes" id="UP000030437"/>
    </source>
</evidence>
<dbReference type="SUPFAM" id="SSF88659">
    <property type="entry name" value="Sigma3 and sigma4 domains of RNA polymerase sigma factors"/>
    <property type="match status" value="1"/>
</dbReference>
<keyword evidence="1" id="KW-0805">Transcription regulation</keyword>
<evidence type="ECO:0008006" key="9">
    <source>
        <dbReference type="Google" id="ProtNLM"/>
    </source>
</evidence>
<reference evidence="7 8" key="1">
    <citation type="submission" date="2014-02" db="EMBL/GenBank/DDBJ databases">
        <title>Draft genome sequence of Lysinibacillus odysseyi NBRC 100172.</title>
        <authorList>
            <person name="Zhang F."/>
            <person name="Wang G."/>
            <person name="Zhang L."/>
        </authorList>
    </citation>
    <scope>NUCLEOTIDE SEQUENCE [LARGE SCALE GENOMIC DNA]</scope>
    <source>
        <strain evidence="7 8">NBRC 100172</strain>
    </source>
</reference>
<accession>A0A0A3IG07</accession>
<dbReference type="SUPFAM" id="SSF88946">
    <property type="entry name" value="Sigma2 domain of RNA polymerase sigma factors"/>
    <property type="match status" value="1"/>
</dbReference>
<dbReference type="Pfam" id="PF04542">
    <property type="entry name" value="Sigma70_r2"/>
    <property type="match status" value="1"/>
</dbReference>
<dbReference type="Pfam" id="PF04545">
    <property type="entry name" value="Sigma70_r4"/>
    <property type="match status" value="1"/>
</dbReference>
<feature type="domain" description="RNA polymerase sigma-70 region 2" evidence="5">
    <location>
        <begin position="10"/>
        <end position="71"/>
    </location>
</feature>
<evidence type="ECO:0000259" key="5">
    <source>
        <dbReference type="Pfam" id="PF04542"/>
    </source>
</evidence>
<dbReference type="AlphaFoldDB" id="A0A0A3IG07"/>
<dbReference type="EMBL" id="JPVP01000060">
    <property type="protein sequence ID" value="KGR81748.1"/>
    <property type="molecule type" value="Genomic_DNA"/>
</dbReference>
<keyword evidence="8" id="KW-1185">Reference proteome</keyword>
<dbReference type="Proteomes" id="UP000030437">
    <property type="component" value="Unassembled WGS sequence"/>
</dbReference>
<evidence type="ECO:0000256" key="2">
    <source>
        <dbReference type="ARBA" id="ARBA00023082"/>
    </source>
</evidence>
<dbReference type="InterPro" id="IPR014284">
    <property type="entry name" value="RNA_pol_sigma-70_dom"/>
</dbReference>
<evidence type="ECO:0000259" key="6">
    <source>
        <dbReference type="Pfam" id="PF04545"/>
    </source>
</evidence>
<proteinExistence type="predicted"/>
<dbReference type="InterPro" id="IPR013325">
    <property type="entry name" value="RNA_pol_sigma_r2"/>
</dbReference>
<dbReference type="InterPro" id="IPR007627">
    <property type="entry name" value="RNA_pol_sigma70_r2"/>
</dbReference>
<sequence>MEFEELVVEMKPMIEKILQKCGIYKNQDEYRQIALIALWKAYSNYDKSKYNFKAYLYNQMRYDVIDALRYYAKREEMFIPTADETLLFHLESTKEFPASNTILENMFKELTQEEKQLLHAIFVDQKTNNEIAKEIGISIEAIRKRKYRLRSKLRKLGNRD</sequence>
<evidence type="ECO:0000256" key="3">
    <source>
        <dbReference type="ARBA" id="ARBA00023125"/>
    </source>
</evidence>
<dbReference type="InterPro" id="IPR013324">
    <property type="entry name" value="RNA_pol_sigma_r3/r4-like"/>
</dbReference>
<keyword evidence="4" id="KW-0804">Transcription</keyword>
<organism evidence="7 8">
    <name type="scientific">Lysinibacillus odysseyi 34hs-1 = NBRC 100172</name>
    <dbReference type="NCBI Taxonomy" id="1220589"/>
    <lineage>
        <taxon>Bacteria</taxon>
        <taxon>Bacillati</taxon>
        <taxon>Bacillota</taxon>
        <taxon>Bacilli</taxon>
        <taxon>Bacillales</taxon>
        <taxon>Bacillaceae</taxon>
        <taxon>Lysinibacillus</taxon>
    </lineage>
</organism>
<dbReference type="Gene3D" id="1.10.10.10">
    <property type="entry name" value="Winged helix-like DNA-binding domain superfamily/Winged helix DNA-binding domain"/>
    <property type="match status" value="1"/>
</dbReference>
<protein>
    <recommendedName>
        <fullName evidence="9">RNA polymerase sigma-70 region 2 domain-containing protein</fullName>
    </recommendedName>
</protein>
<dbReference type="GO" id="GO:0016987">
    <property type="term" value="F:sigma factor activity"/>
    <property type="evidence" value="ECO:0007669"/>
    <property type="project" value="UniProtKB-KW"/>
</dbReference>
<keyword evidence="2" id="KW-0731">Sigma factor</keyword>
<dbReference type="RefSeq" id="WP_036158548.1">
    <property type="nucleotide sequence ID" value="NZ_AVCX01000001.1"/>
</dbReference>
<evidence type="ECO:0000313" key="7">
    <source>
        <dbReference type="EMBL" id="KGR81748.1"/>
    </source>
</evidence>
<evidence type="ECO:0000256" key="4">
    <source>
        <dbReference type="ARBA" id="ARBA00023163"/>
    </source>
</evidence>
<feature type="domain" description="RNA polymerase sigma-70 region 4" evidence="6">
    <location>
        <begin position="108"/>
        <end position="155"/>
    </location>
</feature>
<gene>
    <name evidence="7" type="ORF">CD32_20645</name>
</gene>
<comment type="caution">
    <text evidence="7">The sequence shown here is derived from an EMBL/GenBank/DDBJ whole genome shotgun (WGS) entry which is preliminary data.</text>
</comment>
<dbReference type="InterPro" id="IPR036388">
    <property type="entry name" value="WH-like_DNA-bd_sf"/>
</dbReference>
<dbReference type="eggNOG" id="COG1595">
    <property type="taxonomic scope" value="Bacteria"/>
</dbReference>
<dbReference type="GO" id="GO:0006352">
    <property type="term" value="P:DNA-templated transcription initiation"/>
    <property type="evidence" value="ECO:0007669"/>
    <property type="project" value="InterPro"/>
</dbReference>
<dbReference type="GO" id="GO:0003677">
    <property type="term" value="F:DNA binding"/>
    <property type="evidence" value="ECO:0007669"/>
    <property type="project" value="UniProtKB-KW"/>
</dbReference>